<keyword evidence="2" id="KW-1185">Reference proteome</keyword>
<reference evidence="2" key="1">
    <citation type="journal article" date="2022" name="Mol. Ecol. Resour.">
        <title>The genomes of chicory, endive, great burdock and yacon provide insights into Asteraceae palaeo-polyploidization history and plant inulin production.</title>
        <authorList>
            <person name="Fan W."/>
            <person name="Wang S."/>
            <person name="Wang H."/>
            <person name="Wang A."/>
            <person name="Jiang F."/>
            <person name="Liu H."/>
            <person name="Zhao H."/>
            <person name="Xu D."/>
            <person name="Zhang Y."/>
        </authorList>
    </citation>
    <scope>NUCLEOTIDE SEQUENCE [LARGE SCALE GENOMIC DNA]</scope>
    <source>
        <strain evidence="2">cv. Niubang</strain>
    </source>
</reference>
<gene>
    <name evidence="1" type="ORF">L6452_32206</name>
</gene>
<comment type="caution">
    <text evidence="1">The sequence shown here is derived from an EMBL/GenBank/DDBJ whole genome shotgun (WGS) entry which is preliminary data.</text>
</comment>
<sequence>MIEEDSEDSNVVIVAENDRSPEMMTLHGNPLGGGVVRTGDQSNMKSLNTMEADLGYRRLIVRVKDQSFKAEFGTLASTHKVRMMEESEFGSKSERVIRQFCRNDLLFASHPIPSWELEFKDISTKRRETPSSALAFFAYPKKNPSFFL</sequence>
<dbReference type="Proteomes" id="UP001055879">
    <property type="component" value="Linkage Group LG11"/>
</dbReference>
<organism evidence="1 2">
    <name type="scientific">Arctium lappa</name>
    <name type="common">Greater burdock</name>
    <name type="synonym">Lappa major</name>
    <dbReference type="NCBI Taxonomy" id="4217"/>
    <lineage>
        <taxon>Eukaryota</taxon>
        <taxon>Viridiplantae</taxon>
        <taxon>Streptophyta</taxon>
        <taxon>Embryophyta</taxon>
        <taxon>Tracheophyta</taxon>
        <taxon>Spermatophyta</taxon>
        <taxon>Magnoliopsida</taxon>
        <taxon>eudicotyledons</taxon>
        <taxon>Gunneridae</taxon>
        <taxon>Pentapetalae</taxon>
        <taxon>asterids</taxon>
        <taxon>campanulids</taxon>
        <taxon>Asterales</taxon>
        <taxon>Asteraceae</taxon>
        <taxon>Carduoideae</taxon>
        <taxon>Cardueae</taxon>
        <taxon>Arctiinae</taxon>
        <taxon>Arctium</taxon>
    </lineage>
</organism>
<proteinExistence type="predicted"/>
<evidence type="ECO:0000313" key="2">
    <source>
        <dbReference type="Proteomes" id="UP001055879"/>
    </source>
</evidence>
<reference evidence="1 2" key="2">
    <citation type="journal article" date="2022" name="Mol. Ecol. Resour.">
        <title>The genomes of chicory, endive, great burdock and yacon provide insights into Asteraceae paleo-polyploidization history and plant inulin production.</title>
        <authorList>
            <person name="Fan W."/>
            <person name="Wang S."/>
            <person name="Wang H."/>
            <person name="Wang A."/>
            <person name="Jiang F."/>
            <person name="Liu H."/>
            <person name="Zhao H."/>
            <person name="Xu D."/>
            <person name="Zhang Y."/>
        </authorList>
    </citation>
    <scope>NUCLEOTIDE SEQUENCE [LARGE SCALE GENOMIC DNA]</scope>
    <source>
        <strain evidence="2">cv. Niubang</strain>
    </source>
</reference>
<name>A0ACB8Z3X2_ARCLA</name>
<evidence type="ECO:0000313" key="1">
    <source>
        <dbReference type="EMBL" id="KAI3692391.1"/>
    </source>
</evidence>
<accession>A0ACB8Z3X2</accession>
<dbReference type="EMBL" id="CM042057">
    <property type="protein sequence ID" value="KAI3692391.1"/>
    <property type="molecule type" value="Genomic_DNA"/>
</dbReference>
<protein>
    <submittedName>
        <fullName evidence="1">Uncharacterized protein</fullName>
    </submittedName>
</protein>